<comment type="caution">
    <text evidence="2">The sequence shown here is derived from an EMBL/GenBank/DDBJ whole genome shotgun (WGS) entry which is preliminary data.</text>
</comment>
<evidence type="ECO:0000313" key="2">
    <source>
        <dbReference type="EMBL" id="KAJ7604202.1"/>
    </source>
</evidence>
<evidence type="ECO:0000256" key="1">
    <source>
        <dbReference type="SAM" id="MobiDB-lite"/>
    </source>
</evidence>
<protein>
    <submittedName>
        <fullName evidence="2">Uncharacterized protein</fullName>
    </submittedName>
</protein>
<dbReference type="Proteomes" id="UP001221757">
    <property type="component" value="Unassembled WGS sequence"/>
</dbReference>
<dbReference type="AlphaFoldDB" id="A0AAD7AYA9"/>
<keyword evidence="3" id="KW-1185">Reference proteome</keyword>
<feature type="region of interest" description="Disordered" evidence="1">
    <location>
        <begin position="263"/>
        <end position="290"/>
    </location>
</feature>
<dbReference type="EMBL" id="JARKIE010001234">
    <property type="protein sequence ID" value="KAJ7604202.1"/>
    <property type="molecule type" value="Genomic_DNA"/>
</dbReference>
<sequence>MLAGLGPSTATDVSSSQIHGGTPCDRLFLHNAPYDPLQTNRFRARFVQPQQLERHQPYTAREGRSRPAEVLSRLPRCGADSMLGEAPAAIDAPAAKSTPARHAETLPRLRSPFTLLAGKERITLPGSDFDPTTAPLHSQRAGPDSVLPPALHGVLEPLSRIHLARQLASLRRPTSPMRTASSRRPIPPLRFFPQTQRTARSAGYLARYSGAKFMLREAPAAERGAGRDARRGSAVLALTSRARAPLRLGTPVHADSLCTAHSRSTFSAPGSTAESNSAVSTPPDSATGRPYHIPTFRVRFRSLCTALAAPNWTATPFNPPSIPLAVSLHVGAAGAGRRTQRRVADALGRADGRMDGLAKVDGQMRSTSTQR</sequence>
<accession>A0AAD7AYA9</accession>
<evidence type="ECO:0000313" key="3">
    <source>
        <dbReference type="Proteomes" id="UP001221757"/>
    </source>
</evidence>
<organism evidence="2 3">
    <name type="scientific">Mycena rosella</name>
    <name type="common">Pink bonnet</name>
    <name type="synonym">Agaricus rosellus</name>
    <dbReference type="NCBI Taxonomy" id="1033263"/>
    <lineage>
        <taxon>Eukaryota</taxon>
        <taxon>Fungi</taxon>
        <taxon>Dikarya</taxon>
        <taxon>Basidiomycota</taxon>
        <taxon>Agaricomycotina</taxon>
        <taxon>Agaricomycetes</taxon>
        <taxon>Agaricomycetidae</taxon>
        <taxon>Agaricales</taxon>
        <taxon>Marasmiineae</taxon>
        <taxon>Mycenaceae</taxon>
        <taxon>Mycena</taxon>
    </lineage>
</organism>
<name>A0AAD7AYA9_MYCRO</name>
<gene>
    <name evidence="2" type="ORF">B0H17DRAFT_1222273</name>
</gene>
<reference evidence="2" key="1">
    <citation type="submission" date="2023-03" db="EMBL/GenBank/DDBJ databases">
        <title>Massive genome expansion in bonnet fungi (Mycena s.s.) driven by repeated elements and novel gene families across ecological guilds.</title>
        <authorList>
            <consortium name="Lawrence Berkeley National Laboratory"/>
            <person name="Harder C.B."/>
            <person name="Miyauchi S."/>
            <person name="Viragh M."/>
            <person name="Kuo A."/>
            <person name="Thoen E."/>
            <person name="Andreopoulos B."/>
            <person name="Lu D."/>
            <person name="Skrede I."/>
            <person name="Drula E."/>
            <person name="Henrissat B."/>
            <person name="Morin E."/>
            <person name="Kohler A."/>
            <person name="Barry K."/>
            <person name="LaButti K."/>
            <person name="Morin E."/>
            <person name="Salamov A."/>
            <person name="Lipzen A."/>
            <person name="Mereny Z."/>
            <person name="Hegedus B."/>
            <person name="Baldrian P."/>
            <person name="Stursova M."/>
            <person name="Weitz H."/>
            <person name="Taylor A."/>
            <person name="Grigoriev I.V."/>
            <person name="Nagy L.G."/>
            <person name="Martin F."/>
            <person name="Kauserud H."/>
        </authorList>
    </citation>
    <scope>NUCLEOTIDE SEQUENCE</scope>
    <source>
        <strain evidence="2">CBHHK067</strain>
    </source>
</reference>
<feature type="region of interest" description="Disordered" evidence="1">
    <location>
        <begin position="170"/>
        <end position="189"/>
    </location>
</feature>
<feature type="compositionally biased region" description="Polar residues" evidence="1">
    <location>
        <begin position="263"/>
        <end position="284"/>
    </location>
</feature>
<proteinExistence type="predicted"/>